<reference evidence="1 2" key="1">
    <citation type="journal article" date="2019" name="Int. J. Syst. Evol. Microbiol.">
        <title>The Global Catalogue of Microorganisms (GCM) 10K type strain sequencing project: providing services to taxonomists for standard genome sequencing and annotation.</title>
        <authorList>
            <consortium name="The Broad Institute Genomics Platform"/>
            <consortium name="The Broad Institute Genome Sequencing Center for Infectious Disease"/>
            <person name="Wu L."/>
            <person name="Ma J."/>
        </authorList>
    </citation>
    <scope>NUCLEOTIDE SEQUENCE [LARGE SCALE GENOMIC DNA]</scope>
    <source>
        <strain evidence="1 2">JCM 6833</strain>
    </source>
</reference>
<dbReference type="Proteomes" id="UP001501509">
    <property type="component" value="Unassembled WGS sequence"/>
</dbReference>
<comment type="caution">
    <text evidence="1">The sequence shown here is derived from an EMBL/GenBank/DDBJ whole genome shotgun (WGS) entry which is preliminary data.</text>
</comment>
<dbReference type="EMBL" id="BAAATD010000005">
    <property type="protein sequence ID" value="GAA2602424.1"/>
    <property type="molecule type" value="Genomic_DNA"/>
</dbReference>
<dbReference type="RefSeq" id="WP_344542985.1">
    <property type="nucleotide sequence ID" value="NZ_BAAATD010000005.1"/>
</dbReference>
<organism evidence="1 2">
    <name type="scientific">Actinomadura fulvescens</name>
    <dbReference type="NCBI Taxonomy" id="46160"/>
    <lineage>
        <taxon>Bacteria</taxon>
        <taxon>Bacillati</taxon>
        <taxon>Actinomycetota</taxon>
        <taxon>Actinomycetes</taxon>
        <taxon>Streptosporangiales</taxon>
        <taxon>Thermomonosporaceae</taxon>
        <taxon>Actinomadura</taxon>
    </lineage>
</organism>
<evidence type="ECO:0000313" key="1">
    <source>
        <dbReference type="EMBL" id="GAA2602424.1"/>
    </source>
</evidence>
<sequence length="53" mass="6195">MILLSQDLSRARIRDLDQEAAQLQMAARVRALRRARRDAQARAARVRRILLVR</sequence>
<proteinExistence type="predicted"/>
<name>A0ABN3PU07_9ACTN</name>
<protein>
    <submittedName>
        <fullName evidence="1">Uncharacterized protein</fullName>
    </submittedName>
</protein>
<evidence type="ECO:0000313" key="2">
    <source>
        <dbReference type="Proteomes" id="UP001501509"/>
    </source>
</evidence>
<accession>A0ABN3PU07</accession>
<gene>
    <name evidence="1" type="ORF">GCM10010411_40300</name>
</gene>
<keyword evidence="2" id="KW-1185">Reference proteome</keyword>